<feature type="compositionally biased region" description="Basic and acidic residues" evidence="1">
    <location>
        <begin position="1"/>
        <end position="18"/>
    </location>
</feature>
<dbReference type="EMBL" id="JAYMYQ010000001">
    <property type="protein sequence ID" value="KAK7363883.1"/>
    <property type="molecule type" value="Genomic_DNA"/>
</dbReference>
<reference evidence="2 3" key="1">
    <citation type="submission" date="2024-01" db="EMBL/GenBank/DDBJ databases">
        <title>The genomes of 5 underutilized Papilionoideae crops provide insights into root nodulation and disease resistanc.</title>
        <authorList>
            <person name="Jiang F."/>
        </authorList>
    </citation>
    <scope>NUCLEOTIDE SEQUENCE [LARGE SCALE GENOMIC DNA]</scope>
    <source>
        <strain evidence="2">LVBAO_FW01</strain>
        <tissue evidence="2">Leaves</tissue>
    </source>
</reference>
<organism evidence="2 3">
    <name type="scientific">Canavalia gladiata</name>
    <name type="common">Sword bean</name>
    <name type="synonym">Dolichos gladiatus</name>
    <dbReference type="NCBI Taxonomy" id="3824"/>
    <lineage>
        <taxon>Eukaryota</taxon>
        <taxon>Viridiplantae</taxon>
        <taxon>Streptophyta</taxon>
        <taxon>Embryophyta</taxon>
        <taxon>Tracheophyta</taxon>
        <taxon>Spermatophyta</taxon>
        <taxon>Magnoliopsida</taxon>
        <taxon>eudicotyledons</taxon>
        <taxon>Gunneridae</taxon>
        <taxon>Pentapetalae</taxon>
        <taxon>rosids</taxon>
        <taxon>fabids</taxon>
        <taxon>Fabales</taxon>
        <taxon>Fabaceae</taxon>
        <taxon>Papilionoideae</taxon>
        <taxon>50 kb inversion clade</taxon>
        <taxon>NPAAA clade</taxon>
        <taxon>indigoferoid/millettioid clade</taxon>
        <taxon>Phaseoleae</taxon>
        <taxon>Canavalia</taxon>
    </lineage>
</organism>
<evidence type="ECO:0000256" key="1">
    <source>
        <dbReference type="SAM" id="MobiDB-lite"/>
    </source>
</evidence>
<sequence>MEQEKMKRGREGEDETRMENNNNAKKRDVNGINLMKEVEKEEGCSEGWESHLALGVFDFPWLKDGVTSKLENYLFDFEDNFSTFLEHEDASFKAPTIDFSGACGLCHTPEPSMPHIPETKLEDIAWKPFQSDMLELETEDVDCIWSSLLNHPL</sequence>
<proteinExistence type="predicted"/>
<dbReference type="AlphaFoldDB" id="A0AAN9N4K8"/>
<evidence type="ECO:0000313" key="3">
    <source>
        <dbReference type="Proteomes" id="UP001367508"/>
    </source>
</evidence>
<feature type="region of interest" description="Disordered" evidence="1">
    <location>
        <begin position="1"/>
        <end position="30"/>
    </location>
</feature>
<comment type="caution">
    <text evidence="2">The sequence shown here is derived from an EMBL/GenBank/DDBJ whole genome shotgun (WGS) entry which is preliminary data.</text>
</comment>
<name>A0AAN9N4K8_CANGL</name>
<evidence type="ECO:0000313" key="2">
    <source>
        <dbReference type="EMBL" id="KAK7363883.1"/>
    </source>
</evidence>
<gene>
    <name evidence="2" type="ORF">VNO77_06043</name>
</gene>
<accession>A0AAN9N4K8</accession>
<keyword evidence="3" id="KW-1185">Reference proteome</keyword>
<protein>
    <submittedName>
        <fullName evidence="2">Uncharacterized protein</fullName>
    </submittedName>
</protein>
<dbReference type="Proteomes" id="UP001367508">
    <property type="component" value="Unassembled WGS sequence"/>
</dbReference>